<name>A0A1E3GNX5_9GAMM</name>
<dbReference type="CDD" id="cd03349">
    <property type="entry name" value="LbH_XAT"/>
    <property type="match status" value="1"/>
</dbReference>
<protein>
    <submittedName>
        <fullName evidence="5">Streptogramin A acetyltransferase</fullName>
        <ecNumber evidence="5">2.3.1.-</ecNumber>
    </submittedName>
</protein>
<dbReference type="RefSeq" id="WP_069296866.1">
    <property type="nucleotide sequence ID" value="NZ_MCRI01000041.1"/>
</dbReference>
<dbReference type="SUPFAM" id="SSF51161">
    <property type="entry name" value="Trimeric LpxA-like enzymes"/>
    <property type="match status" value="1"/>
</dbReference>
<evidence type="ECO:0000256" key="3">
    <source>
        <dbReference type="ARBA" id="ARBA00022737"/>
    </source>
</evidence>
<evidence type="ECO:0000313" key="6">
    <source>
        <dbReference type="Proteomes" id="UP000094379"/>
    </source>
</evidence>
<dbReference type="InterPro" id="IPR011004">
    <property type="entry name" value="Trimer_LpxA-like_sf"/>
</dbReference>
<dbReference type="EMBL" id="MCRI01000041">
    <property type="protein sequence ID" value="ODN65762.1"/>
    <property type="molecule type" value="Genomic_DNA"/>
</dbReference>
<reference evidence="5 6" key="1">
    <citation type="submission" date="2016-07" db="EMBL/GenBank/DDBJ databases">
        <title>Draft Genome Sequence of Methylophaga muralis Bur 1.</title>
        <authorList>
            <person name="Vasilenko O.V."/>
            <person name="Doronina N.V."/>
            <person name="Shmareva M.N."/>
            <person name="Tarlachkov S.V."/>
            <person name="Mustakhimov I."/>
            <person name="Trotsenko Y.A."/>
        </authorList>
    </citation>
    <scope>NUCLEOTIDE SEQUENCE [LARGE SCALE GENOMIC DNA]</scope>
    <source>
        <strain evidence="5 6">Bur 1</strain>
    </source>
</reference>
<proteinExistence type="inferred from homology"/>
<evidence type="ECO:0000256" key="2">
    <source>
        <dbReference type="ARBA" id="ARBA00022679"/>
    </source>
</evidence>
<dbReference type="InterPro" id="IPR050179">
    <property type="entry name" value="Trans_hexapeptide_repeat"/>
</dbReference>
<dbReference type="EC" id="2.3.1.-" evidence="5"/>
<keyword evidence="6" id="KW-1185">Reference proteome</keyword>
<dbReference type="Pfam" id="PF00132">
    <property type="entry name" value="Hexapep"/>
    <property type="match status" value="1"/>
</dbReference>
<organism evidence="5 6">
    <name type="scientific">Methylophaga muralis</name>
    <dbReference type="NCBI Taxonomy" id="291169"/>
    <lineage>
        <taxon>Bacteria</taxon>
        <taxon>Pseudomonadati</taxon>
        <taxon>Pseudomonadota</taxon>
        <taxon>Gammaproteobacteria</taxon>
        <taxon>Thiotrichales</taxon>
        <taxon>Piscirickettsiaceae</taxon>
        <taxon>Methylophaga</taxon>
    </lineage>
</organism>
<keyword evidence="2 5" id="KW-0808">Transferase</keyword>
<evidence type="ECO:0000256" key="4">
    <source>
        <dbReference type="ARBA" id="ARBA00023315"/>
    </source>
</evidence>
<dbReference type="AlphaFoldDB" id="A0A1E3GNX5"/>
<dbReference type="PANTHER" id="PTHR43300">
    <property type="entry name" value="ACETYLTRANSFERASE"/>
    <property type="match status" value="1"/>
</dbReference>
<dbReference type="GO" id="GO:0016746">
    <property type="term" value="F:acyltransferase activity"/>
    <property type="evidence" value="ECO:0007669"/>
    <property type="project" value="UniProtKB-KW"/>
</dbReference>
<dbReference type="PANTHER" id="PTHR43300:SF11">
    <property type="entry name" value="ACETYLTRANSFERASE RV3034C-RELATED"/>
    <property type="match status" value="1"/>
</dbReference>
<keyword evidence="3" id="KW-0677">Repeat</keyword>
<evidence type="ECO:0000256" key="1">
    <source>
        <dbReference type="ARBA" id="ARBA00007274"/>
    </source>
</evidence>
<comment type="similarity">
    <text evidence="1">Belongs to the transferase hexapeptide repeat family.</text>
</comment>
<dbReference type="Gene3D" id="2.160.10.10">
    <property type="entry name" value="Hexapeptide repeat proteins"/>
    <property type="match status" value="1"/>
</dbReference>
<dbReference type="InterPro" id="IPR018357">
    <property type="entry name" value="Hexapep_transf_CS"/>
</dbReference>
<accession>A0A1E3GNX5</accession>
<dbReference type="InterPro" id="IPR001451">
    <property type="entry name" value="Hexapep"/>
</dbReference>
<dbReference type="Proteomes" id="UP000094379">
    <property type="component" value="Unassembled WGS sequence"/>
</dbReference>
<dbReference type="STRING" id="291169.A9E74_02485"/>
<dbReference type="PROSITE" id="PS00101">
    <property type="entry name" value="HEXAPEP_TRANSFERASES"/>
    <property type="match status" value="1"/>
</dbReference>
<evidence type="ECO:0000313" key="5">
    <source>
        <dbReference type="EMBL" id="ODN65762.1"/>
    </source>
</evidence>
<gene>
    <name evidence="5" type="primary">vatD</name>
    <name evidence="5" type="ORF">A9E74_02485</name>
</gene>
<dbReference type="PATRIC" id="fig|291169.3.peg.2508"/>
<sequence>MASLDTQQGIIENSKVTIGPCTYGYEYLQVFGAEGVSLTIGSFCSIAMKTTIFLGSNHRTDWITTFPFGHQMADELGGREIKGHPASNGDVVIGHDVWIGYGSTIVSGVTIGSGAVIAANAHVVKDVAPYEIVGGNPAKHIRYRFDEEIRELLLELRWWDLPISIIKELSQTLSSEPSVDLLKSLVASFRA</sequence>
<comment type="caution">
    <text evidence="5">The sequence shown here is derived from an EMBL/GenBank/DDBJ whole genome shotgun (WGS) entry which is preliminary data.</text>
</comment>
<keyword evidence="4 5" id="KW-0012">Acyltransferase</keyword>